<accession>A0ABU1UXK9</accession>
<dbReference type="Proteomes" id="UP001253595">
    <property type="component" value="Unassembled WGS sequence"/>
</dbReference>
<evidence type="ECO:0000313" key="4">
    <source>
        <dbReference type="EMBL" id="MDR7089924.1"/>
    </source>
</evidence>
<feature type="domain" description="Glycosyltransferase 2-like" evidence="3">
    <location>
        <begin position="7"/>
        <end position="137"/>
    </location>
</feature>
<keyword evidence="1" id="KW-0328">Glycosyltransferase</keyword>
<dbReference type="SUPFAM" id="SSF53448">
    <property type="entry name" value="Nucleotide-diphospho-sugar transferases"/>
    <property type="match status" value="1"/>
</dbReference>
<keyword evidence="2" id="KW-0808">Transferase</keyword>
<gene>
    <name evidence="4" type="ORF">J2X05_001946</name>
</gene>
<reference evidence="4 5" key="1">
    <citation type="submission" date="2023-07" db="EMBL/GenBank/DDBJ databases">
        <title>Sorghum-associated microbial communities from plants grown in Nebraska, USA.</title>
        <authorList>
            <person name="Schachtman D."/>
        </authorList>
    </citation>
    <scope>NUCLEOTIDE SEQUENCE [LARGE SCALE GENOMIC DNA]</scope>
    <source>
        <strain evidence="4 5">BE190</strain>
    </source>
</reference>
<proteinExistence type="predicted"/>
<dbReference type="InterPro" id="IPR001173">
    <property type="entry name" value="Glyco_trans_2-like"/>
</dbReference>
<dbReference type="PANTHER" id="PTHR22916:SF51">
    <property type="entry name" value="GLYCOSYLTRANSFERASE EPSH-RELATED"/>
    <property type="match status" value="1"/>
</dbReference>
<dbReference type="Gene3D" id="3.90.550.10">
    <property type="entry name" value="Spore Coat Polysaccharide Biosynthesis Protein SpsA, Chain A"/>
    <property type="match status" value="1"/>
</dbReference>
<comment type="caution">
    <text evidence="4">The sequence shown here is derived from an EMBL/GenBank/DDBJ whole genome shotgun (WGS) entry which is preliminary data.</text>
</comment>
<dbReference type="Pfam" id="PF00535">
    <property type="entry name" value="Glycos_transf_2"/>
    <property type="match status" value="1"/>
</dbReference>
<evidence type="ECO:0000256" key="1">
    <source>
        <dbReference type="ARBA" id="ARBA00022676"/>
    </source>
</evidence>
<evidence type="ECO:0000256" key="2">
    <source>
        <dbReference type="ARBA" id="ARBA00022679"/>
    </source>
</evidence>
<protein>
    <submittedName>
        <fullName evidence="4">Glycosyltransferase involved in cell wall biosynthesis</fullName>
    </submittedName>
</protein>
<organism evidence="4 5">
    <name type="scientific">Cellvibrio fibrivorans</name>
    <dbReference type="NCBI Taxonomy" id="126350"/>
    <lineage>
        <taxon>Bacteria</taxon>
        <taxon>Pseudomonadati</taxon>
        <taxon>Pseudomonadota</taxon>
        <taxon>Gammaproteobacteria</taxon>
        <taxon>Cellvibrionales</taxon>
        <taxon>Cellvibrionaceae</taxon>
        <taxon>Cellvibrio</taxon>
    </lineage>
</organism>
<sequence length="329" mass="37765">MATPWLSVLIPVYNVKDYLDDCLQSILSQCDENIEIIALDDQSTDGSFEYLHALATKTPHPVKILQHAHNRGLSAARNSLVAAATGEYVWFLDSDDVIADGAIDQLRGIVNRHSPDLVMCDYQIWRPGVGINSRKHKKESQVTTFDGNTNCLLEDPESLFKGLYKKGKLHAWSKVSKRSLWSQGLQFPEGKYFEDMVTTPRLALDVRTYYYCPQVWVRYRQREGSILASFSVKKVDHMMSGVDGVWALWSKKLPKMKVATRYFFVRFCVRNYISAVKESRRIGENITLDKAAYRSRLYHNIGMGRKGLVKYYLLNGDFFRLMKALKVLQ</sequence>
<dbReference type="CDD" id="cd00761">
    <property type="entry name" value="Glyco_tranf_GTA_type"/>
    <property type="match status" value="1"/>
</dbReference>
<dbReference type="EMBL" id="JAVDVX010000003">
    <property type="protein sequence ID" value="MDR7089924.1"/>
    <property type="molecule type" value="Genomic_DNA"/>
</dbReference>
<dbReference type="InterPro" id="IPR029044">
    <property type="entry name" value="Nucleotide-diphossugar_trans"/>
</dbReference>
<evidence type="ECO:0000259" key="3">
    <source>
        <dbReference type="Pfam" id="PF00535"/>
    </source>
</evidence>
<dbReference type="PANTHER" id="PTHR22916">
    <property type="entry name" value="GLYCOSYLTRANSFERASE"/>
    <property type="match status" value="1"/>
</dbReference>
<evidence type="ECO:0000313" key="5">
    <source>
        <dbReference type="Proteomes" id="UP001253595"/>
    </source>
</evidence>
<keyword evidence="5" id="KW-1185">Reference proteome</keyword>
<name>A0ABU1UXK9_9GAMM</name>
<dbReference type="RefSeq" id="WP_310071791.1">
    <property type="nucleotide sequence ID" value="NZ_JAVDVX010000003.1"/>
</dbReference>